<dbReference type="SUPFAM" id="SSF56112">
    <property type="entry name" value="Protein kinase-like (PK-like)"/>
    <property type="match status" value="1"/>
</dbReference>
<evidence type="ECO:0000313" key="5">
    <source>
        <dbReference type="Proteomes" id="UP001258017"/>
    </source>
</evidence>
<dbReference type="InterPro" id="IPR008271">
    <property type="entry name" value="Ser/Thr_kinase_AS"/>
</dbReference>
<proteinExistence type="predicted"/>
<dbReference type="InterPro" id="IPR050235">
    <property type="entry name" value="CK1_Ser-Thr_kinase"/>
</dbReference>
<feature type="compositionally biased region" description="Polar residues" evidence="2">
    <location>
        <begin position="401"/>
        <end position="410"/>
    </location>
</feature>
<protein>
    <recommendedName>
        <fullName evidence="1">non-specific serine/threonine protein kinase</fullName>
        <ecNumber evidence="1">2.7.11.1</ecNumber>
    </recommendedName>
</protein>
<dbReference type="Gene3D" id="1.10.510.10">
    <property type="entry name" value="Transferase(Phosphotransferase) domain 1"/>
    <property type="match status" value="1"/>
</dbReference>
<dbReference type="GO" id="GO:0004674">
    <property type="term" value="F:protein serine/threonine kinase activity"/>
    <property type="evidence" value="ECO:0007669"/>
    <property type="project" value="UniProtKB-EC"/>
</dbReference>
<name>A0AAD9R9H5_9HYME</name>
<dbReference type="SMART" id="SM00220">
    <property type="entry name" value="S_TKc"/>
    <property type="match status" value="1"/>
</dbReference>
<sequence length="484" mass="55165">MPDPIPAGTILSDIKGRKWIVDKSIGLGGFGEVYSGAPYEDKIPKDYPNVIKIEPHENGPLFVEMHFYIRQAKLEDIEAWKKKKKLPVLGMPHYVASGSHELNKTKYRFLVIDRYGTDLWKIFEECNKQFPEHTVYKIALQIINVLEYIHSKAYVHADIKGSNLLLSPKSQDHVYLVDFGLATKYKQEYKPDPKRAHDGTIQYTSRDAHIGLPSMRGDFEILGYNMIHWLCSSLPWDKDINDPTTVQKQKDKAFENIPKFLEQCFNDSIPETLLKYMKFLATIKFNETPNYDKFREILNNGIKQLGQTPDGKLEFSNVSSSTKAAITSKSTPNKIKKRTVTKRTSPRIRSISPRKNNALNDSNVGVIIDKKRGKLKDLKKVLNNIESDEEYDIKITKKSKLQSNSATTEQKAPKKEKTARITRTKTKINYFKDSESDAEPEKVILKGTKSSSAKSNAVSSKNNKQIKKTAVHNDASDDDIFESD</sequence>
<evidence type="ECO:0000256" key="2">
    <source>
        <dbReference type="SAM" id="MobiDB-lite"/>
    </source>
</evidence>
<dbReference type="PROSITE" id="PS00108">
    <property type="entry name" value="PROTEIN_KINASE_ST"/>
    <property type="match status" value="1"/>
</dbReference>
<evidence type="ECO:0000256" key="1">
    <source>
        <dbReference type="ARBA" id="ARBA00012513"/>
    </source>
</evidence>
<gene>
    <name evidence="4" type="ORF">KPH14_008719</name>
</gene>
<feature type="compositionally biased region" description="Basic and acidic residues" evidence="2">
    <location>
        <begin position="430"/>
        <end position="444"/>
    </location>
</feature>
<dbReference type="EMBL" id="JAIFRP010004521">
    <property type="protein sequence ID" value="KAK2574956.1"/>
    <property type="molecule type" value="Genomic_DNA"/>
</dbReference>
<dbReference type="AlphaFoldDB" id="A0AAD9R9H5"/>
<organism evidence="4 5">
    <name type="scientific">Odynerus spinipes</name>
    <dbReference type="NCBI Taxonomy" id="1348599"/>
    <lineage>
        <taxon>Eukaryota</taxon>
        <taxon>Metazoa</taxon>
        <taxon>Ecdysozoa</taxon>
        <taxon>Arthropoda</taxon>
        <taxon>Hexapoda</taxon>
        <taxon>Insecta</taxon>
        <taxon>Pterygota</taxon>
        <taxon>Neoptera</taxon>
        <taxon>Endopterygota</taxon>
        <taxon>Hymenoptera</taxon>
        <taxon>Apocrita</taxon>
        <taxon>Aculeata</taxon>
        <taxon>Vespoidea</taxon>
        <taxon>Vespidae</taxon>
        <taxon>Eumeninae</taxon>
        <taxon>Odynerus</taxon>
    </lineage>
</organism>
<evidence type="ECO:0000259" key="3">
    <source>
        <dbReference type="PROSITE" id="PS50011"/>
    </source>
</evidence>
<evidence type="ECO:0000313" key="4">
    <source>
        <dbReference type="EMBL" id="KAK2574956.1"/>
    </source>
</evidence>
<dbReference type="EC" id="2.7.11.1" evidence="1"/>
<feature type="domain" description="Protein kinase" evidence="3">
    <location>
        <begin position="19"/>
        <end position="302"/>
    </location>
</feature>
<dbReference type="CDD" id="cd14015">
    <property type="entry name" value="STKc_VRK"/>
    <property type="match status" value="1"/>
</dbReference>
<dbReference type="Pfam" id="PF00069">
    <property type="entry name" value="Pkinase"/>
    <property type="match status" value="1"/>
</dbReference>
<accession>A0AAD9R9H5</accession>
<dbReference type="InterPro" id="IPR000719">
    <property type="entry name" value="Prot_kinase_dom"/>
</dbReference>
<reference evidence="4" key="2">
    <citation type="journal article" date="2023" name="Commun. Biol.">
        <title>Intrasexual cuticular hydrocarbon dimorphism in a wasp sheds light on hydrocarbon biosynthesis genes in Hymenoptera.</title>
        <authorList>
            <person name="Moris V.C."/>
            <person name="Podsiadlowski L."/>
            <person name="Martin S."/>
            <person name="Oeyen J.P."/>
            <person name="Donath A."/>
            <person name="Petersen M."/>
            <person name="Wilbrandt J."/>
            <person name="Misof B."/>
            <person name="Liedtke D."/>
            <person name="Thamm M."/>
            <person name="Scheiner R."/>
            <person name="Schmitt T."/>
            <person name="Niehuis O."/>
        </authorList>
    </citation>
    <scope>NUCLEOTIDE SEQUENCE</scope>
    <source>
        <strain evidence="4">GBR_01_08_01A</strain>
    </source>
</reference>
<dbReference type="PROSITE" id="PS50011">
    <property type="entry name" value="PROTEIN_KINASE_DOM"/>
    <property type="match status" value="1"/>
</dbReference>
<keyword evidence="5" id="KW-1185">Reference proteome</keyword>
<dbReference type="PANTHER" id="PTHR11909">
    <property type="entry name" value="CASEIN KINASE-RELATED"/>
    <property type="match status" value="1"/>
</dbReference>
<dbReference type="GO" id="GO:0005524">
    <property type="term" value="F:ATP binding"/>
    <property type="evidence" value="ECO:0007669"/>
    <property type="project" value="InterPro"/>
</dbReference>
<dbReference type="Proteomes" id="UP001258017">
    <property type="component" value="Unassembled WGS sequence"/>
</dbReference>
<feature type="compositionally biased region" description="Low complexity" evidence="2">
    <location>
        <begin position="449"/>
        <end position="463"/>
    </location>
</feature>
<dbReference type="InterPro" id="IPR011009">
    <property type="entry name" value="Kinase-like_dom_sf"/>
</dbReference>
<reference evidence="4" key="1">
    <citation type="submission" date="2021-08" db="EMBL/GenBank/DDBJ databases">
        <authorList>
            <person name="Misof B."/>
            <person name="Oliver O."/>
            <person name="Podsiadlowski L."/>
            <person name="Donath A."/>
            <person name="Peters R."/>
            <person name="Mayer C."/>
            <person name="Rust J."/>
            <person name="Gunkel S."/>
            <person name="Lesny P."/>
            <person name="Martin S."/>
            <person name="Oeyen J.P."/>
            <person name="Petersen M."/>
            <person name="Panagiotis P."/>
            <person name="Wilbrandt J."/>
            <person name="Tanja T."/>
        </authorList>
    </citation>
    <scope>NUCLEOTIDE SEQUENCE</scope>
    <source>
        <strain evidence="4">GBR_01_08_01A</strain>
        <tissue evidence="4">Thorax + abdomen</tissue>
    </source>
</reference>
<comment type="caution">
    <text evidence="4">The sequence shown here is derived from an EMBL/GenBank/DDBJ whole genome shotgun (WGS) entry which is preliminary data.</text>
</comment>
<feature type="region of interest" description="Disordered" evidence="2">
    <location>
        <begin position="399"/>
        <end position="484"/>
    </location>
</feature>